<feature type="domain" description="Solute-binding protein family 3/N-terminal" evidence="2">
    <location>
        <begin position="25"/>
        <end position="247"/>
    </location>
</feature>
<accession>A0ABV6B7C9</accession>
<comment type="caution">
    <text evidence="3">The sequence shown here is derived from an EMBL/GenBank/DDBJ whole genome shotgun (WGS) entry which is preliminary data.</text>
</comment>
<keyword evidence="1" id="KW-0732">Signal</keyword>
<dbReference type="Gene3D" id="3.40.190.10">
    <property type="entry name" value="Periplasmic binding protein-like II"/>
    <property type="match status" value="2"/>
</dbReference>
<feature type="chain" id="PRO_5046397819" evidence="1">
    <location>
        <begin position="22"/>
        <end position="264"/>
    </location>
</feature>
<proteinExistence type="predicted"/>
<dbReference type="SMART" id="SM00062">
    <property type="entry name" value="PBPb"/>
    <property type="match status" value="1"/>
</dbReference>
<evidence type="ECO:0000313" key="3">
    <source>
        <dbReference type="EMBL" id="MFC0046772.1"/>
    </source>
</evidence>
<name>A0ABV6B7C9_9GAMM</name>
<evidence type="ECO:0000313" key="4">
    <source>
        <dbReference type="Proteomes" id="UP001589813"/>
    </source>
</evidence>
<dbReference type="Proteomes" id="UP001589813">
    <property type="component" value="Unassembled WGS sequence"/>
</dbReference>
<dbReference type="RefSeq" id="WP_377239352.1">
    <property type="nucleotide sequence ID" value="NZ_JBHLXP010000001.1"/>
</dbReference>
<organism evidence="3 4">
    <name type="scientific">Rheinheimera tilapiae</name>
    <dbReference type="NCBI Taxonomy" id="875043"/>
    <lineage>
        <taxon>Bacteria</taxon>
        <taxon>Pseudomonadati</taxon>
        <taxon>Pseudomonadota</taxon>
        <taxon>Gammaproteobacteria</taxon>
        <taxon>Chromatiales</taxon>
        <taxon>Chromatiaceae</taxon>
        <taxon>Rheinheimera</taxon>
    </lineage>
</organism>
<gene>
    <name evidence="3" type="ORF">ACFFJP_00550</name>
</gene>
<dbReference type="Pfam" id="PF00497">
    <property type="entry name" value="SBP_bac_3"/>
    <property type="match status" value="1"/>
</dbReference>
<dbReference type="InterPro" id="IPR001638">
    <property type="entry name" value="Solute-binding_3/MltF_N"/>
</dbReference>
<dbReference type="SUPFAM" id="SSF53850">
    <property type="entry name" value="Periplasmic binding protein-like II"/>
    <property type="match status" value="1"/>
</dbReference>
<protein>
    <submittedName>
        <fullName evidence="3">Substrate-binding periplasmic protein</fullName>
    </submittedName>
</protein>
<evidence type="ECO:0000256" key="1">
    <source>
        <dbReference type="SAM" id="SignalP"/>
    </source>
</evidence>
<evidence type="ECO:0000259" key="2">
    <source>
        <dbReference type="SMART" id="SM00062"/>
    </source>
</evidence>
<dbReference type="EMBL" id="JBHLXP010000001">
    <property type="protein sequence ID" value="MFC0046772.1"/>
    <property type="molecule type" value="Genomic_DNA"/>
</dbReference>
<feature type="signal peptide" evidence="1">
    <location>
        <begin position="1"/>
        <end position="21"/>
    </location>
</feature>
<sequence length="264" mass="30037">MQKFGRWLWLLYVLATSPSWAAESPLRIITVDEPPASFIGPGGQPDGFVVDVVQALQAELKDQSPLEIMPEGRAMLTAQQENNVLLFSFSRTAEREHLYHWVLPVLQKRWQVYVPAQSQLQLKSLPDLRKLNAIGVVRGDVRESYLVQLGFTNLVAVTGHQQNLQMLHNGRVQAIVADSLELAYALRQQTEQKAAPKLAMTLRSSNVYLIMPKAADPQLLQRWQQAAKILQQRGELEQIALLWQQRIQQDLHINVQRDGHLLLF</sequence>
<reference evidence="3 4" key="1">
    <citation type="submission" date="2024-09" db="EMBL/GenBank/DDBJ databases">
        <authorList>
            <person name="Sun Q."/>
            <person name="Mori K."/>
        </authorList>
    </citation>
    <scope>NUCLEOTIDE SEQUENCE [LARGE SCALE GENOMIC DNA]</scope>
    <source>
        <strain evidence="3 4">KCTC 23315</strain>
    </source>
</reference>
<dbReference type="PANTHER" id="PTHR38834">
    <property type="entry name" value="PERIPLASMIC SUBSTRATE BINDING PROTEIN FAMILY 3"/>
    <property type="match status" value="1"/>
</dbReference>
<dbReference type="PANTHER" id="PTHR38834:SF3">
    <property type="entry name" value="SOLUTE-BINDING PROTEIN FAMILY 3_N-TERMINAL DOMAIN-CONTAINING PROTEIN"/>
    <property type="match status" value="1"/>
</dbReference>
<keyword evidence="4" id="KW-1185">Reference proteome</keyword>